<gene>
    <name evidence="2" type="ORF">AAAT05_00085</name>
</gene>
<dbReference type="RefSeq" id="WP_349181117.1">
    <property type="nucleotide sequence ID" value="NZ_JBBNGS010000001.1"/>
</dbReference>
<keyword evidence="1" id="KW-0472">Membrane</keyword>
<evidence type="ECO:0000313" key="2">
    <source>
        <dbReference type="EMBL" id="MEQ2636752.1"/>
    </source>
</evidence>
<sequence length="336" mass="37970">MLFDVWGSNALTHWLGWAMVFVGLIVLNEVGRRTKVGAAIIFGVAPLAMTIYCAAIAFGVANGQEWALANPTHIYQNSWFHYAKVYAALAGCWGFIAIKYQWGKIGKARWFRAYPFLIVAINIMIAVVSDFESAYHFFALGETTWVTSEGATQLAGWNNVFNGIAGIINIFCMTGWWSVYASEDQSDMLWPDMTWVYIIAYDIWNFCYTYNCLPTHSWFCGFALLLAPTVAAFCWNKGGWIQNRAFTLAIWCMFAQVFPYFQEESIFVTHSTLNPTSALVVSILALVANVAAIIYIAYRAKKLGRNPYKQDVFEGTSDWEKATARRSKIDYATQEQ</sequence>
<feature type="transmembrane region" description="Helical" evidence="1">
    <location>
        <begin position="245"/>
        <end position="262"/>
    </location>
</feature>
<keyword evidence="3" id="KW-1185">Reference proteome</keyword>
<evidence type="ECO:0000313" key="3">
    <source>
        <dbReference type="Proteomes" id="UP001478817"/>
    </source>
</evidence>
<keyword evidence="1" id="KW-0812">Transmembrane</keyword>
<reference evidence="2 3" key="1">
    <citation type="submission" date="2024-04" db="EMBL/GenBank/DDBJ databases">
        <title>Human intestinal bacterial collection.</title>
        <authorList>
            <person name="Pauvert C."/>
            <person name="Hitch T.C.A."/>
            <person name="Clavel T."/>
        </authorList>
    </citation>
    <scope>NUCLEOTIDE SEQUENCE [LARGE SCALE GENOMIC DNA]</scope>
    <source>
        <strain evidence="2 3">CLA-AA-H197</strain>
    </source>
</reference>
<evidence type="ECO:0000256" key="1">
    <source>
        <dbReference type="SAM" id="Phobius"/>
    </source>
</evidence>
<feature type="transmembrane region" description="Helical" evidence="1">
    <location>
        <begin position="39"/>
        <end position="59"/>
    </location>
</feature>
<dbReference type="Pfam" id="PF18948">
    <property type="entry name" value="DUF5692"/>
    <property type="match status" value="1"/>
</dbReference>
<feature type="transmembrane region" description="Helical" evidence="1">
    <location>
        <begin position="188"/>
        <end position="204"/>
    </location>
</feature>
<feature type="transmembrane region" description="Helical" evidence="1">
    <location>
        <begin position="110"/>
        <end position="128"/>
    </location>
</feature>
<keyword evidence="1" id="KW-1133">Transmembrane helix</keyword>
<name>A0ABV1IDR2_9ACTN</name>
<feature type="transmembrane region" description="Helical" evidence="1">
    <location>
        <begin position="160"/>
        <end position="181"/>
    </location>
</feature>
<accession>A0ABV1IDR2</accession>
<comment type="caution">
    <text evidence="2">The sequence shown here is derived from an EMBL/GenBank/DDBJ whole genome shotgun (WGS) entry which is preliminary data.</text>
</comment>
<feature type="transmembrane region" description="Helical" evidence="1">
    <location>
        <begin position="79"/>
        <end position="98"/>
    </location>
</feature>
<organism evidence="2 3">
    <name type="scientific">Paratractidigestivibacter faecalis</name>
    <dbReference type="NCBI Taxonomy" id="2292441"/>
    <lineage>
        <taxon>Bacteria</taxon>
        <taxon>Bacillati</taxon>
        <taxon>Actinomycetota</taxon>
        <taxon>Coriobacteriia</taxon>
        <taxon>Coriobacteriales</taxon>
        <taxon>Atopobiaceae</taxon>
        <taxon>Paratractidigestivibacter</taxon>
    </lineage>
</organism>
<feature type="transmembrane region" description="Helical" evidence="1">
    <location>
        <begin position="277"/>
        <end position="298"/>
    </location>
</feature>
<protein>
    <submittedName>
        <fullName evidence="2">DUF5692 family protein</fullName>
    </submittedName>
</protein>
<dbReference type="Proteomes" id="UP001478817">
    <property type="component" value="Unassembled WGS sequence"/>
</dbReference>
<dbReference type="EMBL" id="JBBNGS010000001">
    <property type="protein sequence ID" value="MEQ2636752.1"/>
    <property type="molecule type" value="Genomic_DNA"/>
</dbReference>
<proteinExistence type="predicted"/>
<feature type="transmembrane region" description="Helical" evidence="1">
    <location>
        <begin position="6"/>
        <end position="27"/>
    </location>
</feature>
<feature type="transmembrane region" description="Helical" evidence="1">
    <location>
        <begin position="216"/>
        <end position="233"/>
    </location>
</feature>
<dbReference type="InterPro" id="IPR043747">
    <property type="entry name" value="DUF5692"/>
</dbReference>